<keyword evidence="2" id="KW-1003">Cell membrane</keyword>
<dbReference type="Proteomes" id="UP000314980">
    <property type="component" value="Unassembled WGS sequence"/>
</dbReference>
<keyword evidence="3" id="KW-0085">Behavior</keyword>
<evidence type="ECO:0000256" key="3">
    <source>
        <dbReference type="ARBA" id="ARBA00022610"/>
    </source>
</evidence>
<feature type="transmembrane region" description="Helical" evidence="12">
    <location>
        <begin position="33"/>
        <end position="61"/>
    </location>
</feature>
<feature type="transmembrane region" description="Helical" evidence="12">
    <location>
        <begin position="70"/>
        <end position="92"/>
    </location>
</feature>
<dbReference type="STRING" id="8187.ENSLCAP00010043565"/>
<dbReference type="Pfam" id="PF00001">
    <property type="entry name" value="7tm_1"/>
    <property type="match status" value="1"/>
</dbReference>
<feature type="transmembrane region" description="Helical" evidence="12">
    <location>
        <begin position="145"/>
        <end position="173"/>
    </location>
</feature>
<evidence type="ECO:0000256" key="9">
    <source>
        <dbReference type="ARBA" id="ARBA00023170"/>
    </source>
</evidence>
<dbReference type="SMART" id="SM01381">
    <property type="entry name" value="7TM_GPCR_Srsx"/>
    <property type="match status" value="1"/>
</dbReference>
<keyword evidence="8" id="KW-1015">Disulfide bond</keyword>
<evidence type="ECO:0000256" key="5">
    <source>
        <dbReference type="ARBA" id="ARBA00022989"/>
    </source>
</evidence>
<name>A0A4W6F1I1_LATCA</name>
<evidence type="ECO:0000259" key="13">
    <source>
        <dbReference type="PROSITE" id="PS50262"/>
    </source>
</evidence>
<reference evidence="15" key="1">
    <citation type="submission" date="2015-09" db="EMBL/GenBank/DDBJ databases">
        <authorList>
            <person name="Sai Rama Sridatta P."/>
        </authorList>
    </citation>
    <scope>NUCLEOTIDE SEQUENCE [LARGE SCALE GENOMIC DNA]</scope>
</reference>
<dbReference type="InParanoid" id="A0A4W6F1I1"/>
<evidence type="ECO:0000256" key="7">
    <source>
        <dbReference type="ARBA" id="ARBA00023136"/>
    </source>
</evidence>
<comment type="subcellular location">
    <subcellularLocation>
        <location evidence="1">Cell membrane</location>
        <topology evidence="1">Multi-pass membrane protein</topology>
    </subcellularLocation>
</comment>
<sequence>MSKFFMNRADVVEDKPKCNESSNVPDITAVTTSYLLCICVGSLSVLIMCGNLLVIISIIYFKQLHTPTNYLILSLAVADLLVGVVVLPFSVILSVGSYGCLEDYLCKVRGSFDLLLCTSSILNLCFISVDRYYAVCQPLRYRIKINVRVVVIMILVSWTISAVTGIGVTVVGLNQEQYISGCALIQTTRFLETTTTTGVVFVFYLPAIIMSTIYLKILMVARRQAHSIQNTTKTEATVSKTERKATKTLAIVMGVFFMCWTPFFLCITFLPLSNYTIPVPVIETFKWLGWSNSMLNPCVYAFFYSWFRSAFRMIITAKIFQGDFSNSKLF</sequence>
<protein>
    <recommendedName>
        <fullName evidence="13">G-protein coupled receptors family 1 profile domain-containing protein</fullName>
    </recommendedName>
</protein>
<proteinExistence type="inferred from homology"/>
<dbReference type="Ensembl" id="ENSLCAT00010044627.1">
    <property type="protein sequence ID" value="ENSLCAP00010043565.1"/>
    <property type="gene ID" value="ENSLCAG00010020283.1"/>
</dbReference>
<dbReference type="GO" id="GO:0005886">
    <property type="term" value="C:plasma membrane"/>
    <property type="evidence" value="ECO:0007669"/>
    <property type="project" value="UniProtKB-SubCell"/>
</dbReference>
<dbReference type="Gene3D" id="1.20.1070.10">
    <property type="entry name" value="Rhodopsin 7-helix transmembrane proteins"/>
    <property type="match status" value="1"/>
</dbReference>
<dbReference type="GeneTree" id="ENSGT00950000182934"/>
<evidence type="ECO:0000313" key="14">
    <source>
        <dbReference type="Ensembl" id="ENSLCAP00010043565.1"/>
    </source>
</evidence>
<dbReference type="InterPro" id="IPR009133">
    <property type="entry name" value="TAAR1"/>
</dbReference>
<dbReference type="PROSITE" id="PS00237">
    <property type="entry name" value="G_PROTEIN_RECEP_F1_1"/>
    <property type="match status" value="1"/>
</dbReference>
<evidence type="ECO:0000256" key="4">
    <source>
        <dbReference type="ARBA" id="ARBA00022692"/>
    </source>
</evidence>
<keyword evidence="9 11" id="KW-0675">Receptor</keyword>
<organism evidence="14 15">
    <name type="scientific">Lates calcarifer</name>
    <name type="common">Barramundi</name>
    <name type="synonym">Holocentrus calcarifer</name>
    <dbReference type="NCBI Taxonomy" id="8187"/>
    <lineage>
        <taxon>Eukaryota</taxon>
        <taxon>Metazoa</taxon>
        <taxon>Chordata</taxon>
        <taxon>Craniata</taxon>
        <taxon>Vertebrata</taxon>
        <taxon>Euteleostomi</taxon>
        <taxon>Actinopterygii</taxon>
        <taxon>Neopterygii</taxon>
        <taxon>Teleostei</taxon>
        <taxon>Neoteleostei</taxon>
        <taxon>Acanthomorphata</taxon>
        <taxon>Carangaria</taxon>
        <taxon>Carangaria incertae sedis</taxon>
        <taxon>Centropomidae</taxon>
        <taxon>Lates</taxon>
    </lineage>
</organism>
<dbReference type="FunFam" id="1.20.1070.10:FF:000523">
    <property type="entry name" value="5-hydroxytryptamine receptor 2B"/>
    <property type="match status" value="1"/>
</dbReference>
<feature type="domain" description="G-protein coupled receptors family 1 profile" evidence="13">
    <location>
        <begin position="50"/>
        <end position="300"/>
    </location>
</feature>
<dbReference type="PRINTS" id="PR00237">
    <property type="entry name" value="GPCRRHODOPSN"/>
</dbReference>
<keyword evidence="4 11" id="KW-0812">Transmembrane</keyword>
<dbReference type="InterPro" id="IPR000276">
    <property type="entry name" value="GPCR_Rhodpsn"/>
</dbReference>
<dbReference type="InterPro" id="IPR050569">
    <property type="entry name" value="TAAR"/>
</dbReference>
<feature type="transmembrane region" description="Helical" evidence="12">
    <location>
        <begin position="193"/>
        <end position="215"/>
    </location>
</feature>
<keyword evidence="5 12" id="KW-1133">Transmembrane helix</keyword>
<evidence type="ECO:0000256" key="12">
    <source>
        <dbReference type="SAM" id="Phobius"/>
    </source>
</evidence>
<dbReference type="InterPro" id="IPR017452">
    <property type="entry name" value="GPCR_Rhodpsn_7TM"/>
</dbReference>
<keyword evidence="7 12" id="KW-0472">Membrane</keyword>
<dbReference type="PRINTS" id="PR01831">
    <property type="entry name" value="TRACEAMINE1R"/>
</dbReference>
<evidence type="ECO:0000256" key="11">
    <source>
        <dbReference type="RuleBase" id="RU000688"/>
    </source>
</evidence>
<evidence type="ECO:0000256" key="8">
    <source>
        <dbReference type="ARBA" id="ARBA00023157"/>
    </source>
</evidence>
<comment type="similarity">
    <text evidence="11">Belongs to the G-protein coupled receptor 1 family.</text>
</comment>
<dbReference type="PANTHER" id="PTHR24249:SF415">
    <property type="entry name" value="TRACE AMINE-ASSOCIATED RECEPTOR 1"/>
    <property type="match status" value="1"/>
</dbReference>
<keyword evidence="6 11" id="KW-0297">G-protein coupled receptor</keyword>
<keyword evidence="15" id="KW-1185">Reference proteome</keyword>
<dbReference type="GO" id="GO:0051378">
    <property type="term" value="F:serotonin binding"/>
    <property type="evidence" value="ECO:0007669"/>
    <property type="project" value="UniProtKB-ARBA"/>
</dbReference>
<feature type="transmembrane region" description="Helical" evidence="12">
    <location>
        <begin position="249"/>
        <end position="270"/>
    </location>
</feature>
<dbReference type="SUPFAM" id="SSF81321">
    <property type="entry name" value="Family A G protein-coupled receptor-like"/>
    <property type="match status" value="1"/>
</dbReference>
<dbReference type="AlphaFoldDB" id="A0A4W6F1I1"/>
<evidence type="ECO:0000256" key="6">
    <source>
        <dbReference type="ARBA" id="ARBA00023040"/>
    </source>
</evidence>
<evidence type="ECO:0000256" key="2">
    <source>
        <dbReference type="ARBA" id="ARBA00022475"/>
    </source>
</evidence>
<dbReference type="GO" id="GO:0001594">
    <property type="term" value="F:trace-amine receptor activity"/>
    <property type="evidence" value="ECO:0007669"/>
    <property type="project" value="InterPro"/>
</dbReference>
<dbReference type="CDD" id="cd15314">
    <property type="entry name" value="7tmA_TAAR1"/>
    <property type="match status" value="1"/>
</dbReference>
<feature type="transmembrane region" description="Helical" evidence="12">
    <location>
        <begin position="290"/>
        <end position="307"/>
    </location>
</feature>
<evidence type="ECO:0000256" key="1">
    <source>
        <dbReference type="ARBA" id="ARBA00004651"/>
    </source>
</evidence>
<accession>A0A4W6F1I1</accession>
<evidence type="ECO:0000313" key="15">
    <source>
        <dbReference type="Proteomes" id="UP000314980"/>
    </source>
</evidence>
<dbReference type="PANTHER" id="PTHR24249">
    <property type="entry name" value="HISTAMINE RECEPTOR-RELATED G-PROTEIN COUPLED RECEPTOR"/>
    <property type="match status" value="1"/>
</dbReference>
<reference evidence="14" key="3">
    <citation type="submission" date="2025-09" db="UniProtKB">
        <authorList>
            <consortium name="Ensembl"/>
        </authorList>
    </citation>
    <scope>IDENTIFICATION</scope>
</reference>
<keyword evidence="10 11" id="KW-0807">Transducer</keyword>
<dbReference type="PROSITE" id="PS50262">
    <property type="entry name" value="G_PROTEIN_RECEP_F1_2"/>
    <property type="match status" value="1"/>
</dbReference>
<evidence type="ECO:0000256" key="10">
    <source>
        <dbReference type="ARBA" id="ARBA00023224"/>
    </source>
</evidence>
<reference evidence="14" key="2">
    <citation type="submission" date="2025-08" db="UniProtKB">
        <authorList>
            <consortium name="Ensembl"/>
        </authorList>
    </citation>
    <scope>IDENTIFICATION</scope>
</reference>